<accession>X1KQ81</accession>
<organism evidence="1">
    <name type="scientific">marine sediment metagenome</name>
    <dbReference type="NCBI Taxonomy" id="412755"/>
    <lineage>
        <taxon>unclassified sequences</taxon>
        <taxon>metagenomes</taxon>
        <taxon>ecological metagenomes</taxon>
    </lineage>
</organism>
<dbReference type="AlphaFoldDB" id="X1KQ81"/>
<proteinExistence type="predicted"/>
<comment type="caution">
    <text evidence="1">The sequence shown here is derived from an EMBL/GenBank/DDBJ whole genome shotgun (WGS) entry which is preliminary data.</text>
</comment>
<name>X1KQ81_9ZZZZ</name>
<feature type="non-terminal residue" evidence="1">
    <location>
        <position position="1"/>
    </location>
</feature>
<reference evidence="1" key="1">
    <citation type="journal article" date="2014" name="Front. Microbiol.">
        <title>High frequency of phylogenetically diverse reductive dehalogenase-homologous genes in deep subseafloor sedimentary metagenomes.</title>
        <authorList>
            <person name="Kawai M."/>
            <person name="Futagami T."/>
            <person name="Toyoda A."/>
            <person name="Takaki Y."/>
            <person name="Nishi S."/>
            <person name="Hori S."/>
            <person name="Arai W."/>
            <person name="Tsubouchi T."/>
            <person name="Morono Y."/>
            <person name="Uchiyama I."/>
            <person name="Ito T."/>
            <person name="Fujiyama A."/>
            <person name="Inagaki F."/>
            <person name="Takami H."/>
        </authorList>
    </citation>
    <scope>NUCLEOTIDE SEQUENCE</scope>
    <source>
        <strain evidence="1">Expedition CK06-06</strain>
    </source>
</reference>
<evidence type="ECO:0000313" key="1">
    <source>
        <dbReference type="EMBL" id="GAI08838.1"/>
    </source>
</evidence>
<dbReference type="EMBL" id="BARV01012862">
    <property type="protein sequence ID" value="GAI08838.1"/>
    <property type="molecule type" value="Genomic_DNA"/>
</dbReference>
<gene>
    <name evidence="1" type="ORF">S06H3_23597</name>
</gene>
<protein>
    <submittedName>
        <fullName evidence="1">Uncharacterized protein</fullName>
    </submittedName>
</protein>
<sequence>KQITKEPIIIQNDDINDFVAFDQITMLLNKKYMPG</sequence>